<dbReference type="GO" id="GO:0016407">
    <property type="term" value="F:acetyltransferase activity"/>
    <property type="evidence" value="ECO:0007669"/>
    <property type="project" value="InterPro"/>
</dbReference>
<dbReference type="Gene3D" id="3.30.2140.20">
    <property type="match status" value="1"/>
</dbReference>
<dbReference type="PRINTS" id="PR01543">
    <property type="entry name" value="ANATRNSFRASE"/>
</dbReference>
<dbReference type="RefSeq" id="WP_110179366.1">
    <property type="nucleotide sequence ID" value="NZ_QEIT01000123.1"/>
</dbReference>
<dbReference type="EMBL" id="QEIT01000123">
    <property type="protein sequence ID" value="PWZ72726.1"/>
    <property type="molecule type" value="Genomic_DNA"/>
</dbReference>
<dbReference type="Proteomes" id="UP000246800">
    <property type="component" value="Unassembled WGS sequence"/>
</dbReference>
<gene>
    <name evidence="3" type="ORF">DD902_12800</name>
</gene>
<dbReference type="InterPro" id="IPR038765">
    <property type="entry name" value="Papain-like_cys_pep_sf"/>
</dbReference>
<dbReference type="AlphaFoldDB" id="A0A317YMG5"/>
<reference evidence="3 4" key="1">
    <citation type="journal article" date="2018" name="Vet. Microbiol.">
        <title>Clonal diversity and geographic distribution of methicillin-resistant Staphylococcus pseudintermedius from Australian animals: Discovery of novel sequence types.</title>
        <authorList>
            <person name="Worthing K.A."/>
            <person name="Abraham S."/>
            <person name="Coombs G.W."/>
            <person name="Pang S."/>
            <person name="Saputra S."/>
            <person name="Jordan D."/>
            <person name="Trott D.J."/>
            <person name="Norris J.M."/>
        </authorList>
    </citation>
    <scope>NUCLEOTIDE SEQUENCE [LARGE SCALE GENOMIC DNA]</scope>
    <source>
        <strain evidence="3 4">ST525 1</strain>
    </source>
</reference>
<dbReference type="Pfam" id="PF00797">
    <property type="entry name" value="Acetyltransf_2"/>
    <property type="match status" value="1"/>
</dbReference>
<dbReference type="PANTHER" id="PTHR11786">
    <property type="entry name" value="N-HYDROXYARYLAMINE O-ACETYLTRANSFERASE"/>
    <property type="match status" value="1"/>
</dbReference>
<accession>A0A317YMG5</accession>
<dbReference type="SUPFAM" id="SSF54001">
    <property type="entry name" value="Cysteine proteinases"/>
    <property type="match status" value="1"/>
</dbReference>
<evidence type="ECO:0000256" key="2">
    <source>
        <dbReference type="RuleBase" id="RU003452"/>
    </source>
</evidence>
<comment type="similarity">
    <text evidence="1 2">Belongs to the arylamine N-acetyltransferase family.</text>
</comment>
<dbReference type="InterPro" id="IPR001447">
    <property type="entry name" value="Arylamine_N-AcTrfase"/>
</dbReference>
<name>A0A317YMG5_STAPS</name>
<protein>
    <submittedName>
        <fullName evidence="3">Arylamine N-acetyltransferase</fullName>
    </submittedName>
</protein>
<comment type="caution">
    <text evidence="3">The sequence shown here is derived from an EMBL/GenBank/DDBJ whole genome shotgun (WGS) entry which is preliminary data.</text>
</comment>
<dbReference type="PANTHER" id="PTHR11786:SF0">
    <property type="entry name" value="ARYLAMINE N-ACETYLTRANSFERASE 4-RELATED"/>
    <property type="match status" value="1"/>
</dbReference>
<organism evidence="3 4">
    <name type="scientific">Staphylococcus pseudintermedius</name>
    <dbReference type="NCBI Taxonomy" id="283734"/>
    <lineage>
        <taxon>Bacteria</taxon>
        <taxon>Bacillati</taxon>
        <taxon>Bacillota</taxon>
        <taxon>Bacilli</taxon>
        <taxon>Bacillales</taxon>
        <taxon>Staphylococcaceae</taxon>
        <taxon>Staphylococcus</taxon>
        <taxon>Staphylococcus intermedius group</taxon>
    </lineage>
</organism>
<sequence>MNIQKVDQKIEIDAQKLSVNRVEALNEYMYQFMHHVPFENISVQNGVEISTDLNELFEKIVEQSRGGFCYELNTFFAAYIEAKGYETQYLSATVHTPDGGRSIAGAHLSLGVMLDGEMYIADVGFGGASPVKAMRVTDDGSETVEDKSGVYRALRVDDDIKIQKFEDDHWETSFVASTEPRSLSDFDDKLEYNQHHPDSPFVNHLIVTKPTSTGRVTMSQSNLTVTDKKGKHKTPVTSNNYRHFLKKYFDMDIVIPRLESEEKTSTEK</sequence>
<evidence type="ECO:0000313" key="4">
    <source>
        <dbReference type="Proteomes" id="UP000246800"/>
    </source>
</evidence>
<proteinExistence type="inferred from homology"/>
<evidence type="ECO:0000256" key="1">
    <source>
        <dbReference type="ARBA" id="ARBA00006547"/>
    </source>
</evidence>
<evidence type="ECO:0000313" key="3">
    <source>
        <dbReference type="EMBL" id="PWZ72726.1"/>
    </source>
</evidence>
<keyword evidence="3" id="KW-0808">Transferase</keyword>
<dbReference type="InterPro" id="IPR053710">
    <property type="entry name" value="Arylamine_NAT_domain_sf"/>
</dbReference>